<evidence type="ECO:0000256" key="10">
    <source>
        <dbReference type="SAM" id="SignalP"/>
    </source>
</evidence>
<dbReference type="SUPFAM" id="SSF56935">
    <property type="entry name" value="Porins"/>
    <property type="match status" value="1"/>
</dbReference>
<evidence type="ECO:0000259" key="12">
    <source>
        <dbReference type="Pfam" id="PF07715"/>
    </source>
</evidence>
<dbReference type="InterPro" id="IPR037066">
    <property type="entry name" value="Plug_dom_sf"/>
</dbReference>
<dbReference type="InterPro" id="IPR008969">
    <property type="entry name" value="CarboxyPept-like_regulatory"/>
</dbReference>
<dbReference type="InterPro" id="IPR036942">
    <property type="entry name" value="Beta-barrel_TonB_sf"/>
</dbReference>
<dbReference type="Proteomes" id="UP001416393">
    <property type="component" value="Unassembled WGS sequence"/>
</dbReference>
<keyword evidence="10" id="KW-0732">Signal</keyword>
<evidence type="ECO:0000256" key="6">
    <source>
        <dbReference type="ARBA" id="ARBA00023136"/>
    </source>
</evidence>
<dbReference type="RefSeq" id="WP_379884325.1">
    <property type="nucleotide sequence ID" value="NZ_JBHSDE010000008.1"/>
</dbReference>
<dbReference type="InterPro" id="IPR039426">
    <property type="entry name" value="TonB-dep_rcpt-like"/>
</dbReference>
<dbReference type="Pfam" id="PF00593">
    <property type="entry name" value="TonB_dep_Rec_b-barrel"/>
    <property type="match status" value="1"/>
</dbReference>
<evidence type="ECO:0000313" key="14">
    <source>
        <dbReference type="Proteomes" id="UP001416393"/>
    </source>
</evidence>
<evidence type="ECO:0000256" key="1">
    <source>
        <dbReference type="ARBA" id="ARBA00004571"/>
    </source>
</evidence>
<evidence type="ECO:0000256" key="5">
    <source>
        <dbReference type="ARBA" id="ARBA00023077"/>
    </source>
</evidence>
<reference evidence="13 14" key="1">
    <citation type="submission" date="2024-01" db="EMBL/GenBank/DDBJ databases">
        <title>Mariniflexile litorale sp. nov., isolated from the shallow sediments of the Sea of Japan.</title>
        <authorList>
            <person name="Romanenko L."/>
            <person name="Bystritskaya E."/>
            <person name="Isaeva M."/>
        </authorList>
    </citation>
    <scope>NUCLEOTIDE SEQUENCE [LARGE SCALE GENOMIC DNA]</scope>
    <source>
        <strain evidence="13 14">KCTC 32427</strain>
    </source>
</reference>
<proteinExistence type="inferred from homology"/>
<feature type="domain" description="TonB-dependent receptor-like beta-barrel" evidence="11">
    <location>
        <begin position="446"/>
        <end position="829"/>
    </location>
</feature>
<dbReference type="EMBL" id="JAZHYP010000010">
    <property type="protein sequence ID" value="MEN3325066.1"/>
    <property type="molecule type" value="Genomic_DNA"/>
</dbReference>
<keyword evidence="4 8" id="KW-0812">Transmembrane</keyword>
<protein>
    <submittedName>
        <fullName evidence="13">TonB-dependent receptor</fullName>
    </submittedName>
</protein>
<dbReference type="Pfam" id="PF13715">
    <property type="entry name" value="CarbopepD_reg_2"/>
    <property type="match status" value="1"/>
</dbReference>
<dbReference type="SUPFAM" id="SSF49464">
    <property type="entry name" value="Carboxypeptidase regulatory domain-like"/>
    <property type="match status" value="1"/>
</dbReference>
<dbReference type="InterPro" id="IPR023996">
    <property type="entry name" value="TonB-dep_OMP_SusC/RagA"/>
</dbReference>
<dbReference type="InterPro" id="IPR023997">
    <property type="entry name" value="TonB-dep_OMP_SusC/RagA_CS"/>
</dbReference>
<dbReference type="PROSITE" id="PS52016">
    <property type="entry name" value="TONB_DEPENDENT_REC_3"/>
    <property type="match status" value="1"/>
</dbReference>
<evidence type="ECO:0000256" key="8">
    <source>
        <dbReference type="PROSITE-ProRule" id="PRU01360"/>
    </source>
</evidence>
<feature type="chain" id="PRO_5046592327" evidence="10">
    <location>
        <begin position="31"/>
        <end position="1029"/>
    </location>
</feature>
<keyword evidence="14" id="KW-1185">Reference proteome</keyword>
<dbReference type="Gene3D" id="2.60.40.1120">
    <property type="entry name" value="Carboxypeptidase-like, regulatory domain"/>
    <property type="match status" value="1"/>
</dbReference>
<evidence type="ECO:0000259" key="11">
    <source>
        <dbReference type="Pfam" id="PF00593"/>
    </source>
</evidence>
<evidence type="ECO:0000256" key="3">
    <source>
        <dbReference type="ARBA" id="ARBA00022452"/>
    </source>
</evidence>
<dbReference type="NCBIfam" id="TIGR04056">
    <property type="entry name" value="OMP_RagA_SusC"/>
    <property type="match status" value="1"/>
</dbReference>
<comment type="similarity">
    <text evidence="8 9">Belongs to the TonB-dependent receptor family.</text>
</comment>
<name>A0ABV0AGL5_9FLAO</name>
<evidence type="ECO:0000256" key="7">
    <source>
        <dbReference type="ARBA" id="ARBA00023237"/>
    </source>
</evidence>
<keyword evidence="13" id="KW-0675">Receptor</keyword>
<dbReference type="NCBIfam" id="TIGR04057">
    <property type="entry name" value="SusC_RagA_signa"/>
    <property type="match status" value="1"/>
</dbReference>
<keyword evidence="3 8" id="KW-1134">Transmembrane beta strand</keyword>
<evidence type="ECO:0000256" key="2">
    <source>
        <dbReference type="ARBA" id="ARBA00022448"/>
    </source>
</evidence>
<evidence type="ECO:0000313" key="13">
    <source>
        <dbReference type="EMBL" id="MEN3325066.1"/>
    </source>
</evidence>
<comment type="subcellular location">
    <subcellularLocation>
        <location evidence="1 8">Cell outer membrane</location>
        <topology evidence="1 8">Multi-pass membrane protein</topology>
    </subcellularLocation>
</comment>
<dbReference type="InterPro" id="IPR000531">
    <property type="entry name" value="Beta-barrel_TonB"/>
</dbReference>
<gene>
    <name evidence="13" type="ORF">VP395_15115</name>
</gene>
<keyword evidence="7 8" id="KW-0998">Cell outer membrane</keyword>
<keyword evidence="6 8" id="KW-0472">Membrane</keyword>
<keyword evidence="5 9" id="KW-0798">TonB box</keyword>
<keyword evidence="2 8" id="KW-0813">Transport</keyword>
<dbReference type="InterPro" id="IPR012910">
    <property type="entry name" value="Plug_dom"/>
</dbReference>
<feature type="signal peptide" evidence="10">
    <location>
        <begin position="1"/>
        <end position="30"/>
    </location>
</feature>
<dbReference type="Pfam" id="PF07715">
    <property type="entry name" value="Plug"/>
    <property type="match status" value="1"/>
</dbReference>
<organism evidence="13 14">
    <name type="scientific">Mariniflexile soesokkakense</name>
    <dbReference type="NCBI Taxonomy" id="1343160"/>
    <lineage>
        <taxon>Bacteria</taxon>
        <taxon>Pseudomonadati</taxon>
        <taxon>Bacteroidota</taxon>
        <taxon>Flavobacteriia</taxon>
        <taxon>Flavobacteriales</taxon>
        <taxon>Flavobacteriaceae</taxon>
        <taxon>Mariniflexile</taxon>
    </lineage>
</organism>
<accession>A0ABV0AGL5</accession>
<evidence type="ECO:0000256" key="4">
    <source>
        <dbReference type="ARBA" id="ARBA00022692"/>
    </source>
</evidence>
<evidence type="ECO:0000256" key="9">
    <source>
        <dbReference type="RuleBase" id="RU003357"/>
    </source>
</evidence>
<feature type="domain" description="TonB-dependent receptor plug" evidence="12">
    <location>
        <begin position="122"/>
        <end position="229"/>
    </location>
</feature>
<comment type="caution">
    <text evidence="13">The sequence shown here is derived from an EMBL/GenBank/DDBJ whole genome shotgun (WGS) entry which is preliminary data.</text>
</comment>
<dbReference type="Gene3D" id="2.40.170.20">
    <property type="entry name" value="TonB-dependent receptor, beta-barrel domain"/>
    <property type="match status" value="1"/>
</dbReference>
<dbReference type="Gene3D" id="2.170.130.10">
    <property type="entry name" value="TonB-dependent receptor, plug domain"/>
    <property type="match status" value="1"/>
</dbReference>
<sequence length="1029" mass="112970">MTNYLFFKSQHIKQMGFLFLLFMFCTGMDAQNTVTGTVISSDGPIPGANVILKGTKNGAATNFDGEFTLNNVPSNGVLVISFLGYKTKEVSVNNQKTINISLDLDTAALDEVVVIGYGTQRKESVTGSVASIKGEALLEVPSPNISQSLQGRVSGVEFAQSSTKPGASMQIRVRGTRSLNASNDPLIVLDGIPFAGSITDLNPTDIKSVDILKDASATAIYGSRGANGVILVTTNKGSKGQEAKINYTSYFGVKNIFAKYPMMNGEEFTKLRTEANIYQTPGLDEEVGVNTDWQDLLFGTATVTSHDIGISGGGEKSNYNFGLGYYKDESVLPGQDYERISLRASIDQEIGDHLKVGFTTNNSYAVNNGNSLGIYGTLNSTPIANPYNADGSLKRVVQMPLDTQWVYTRASIEALGDSYIDQTKNFGSYNSIYGVLQIPGIEGLSYRLNLGLNYRQSNGGYYQGEGVFSDNPTTKSSASISNSQTTSWTIENILSYDRTFAEKHSFNALALYSSEENSYNRSRVTATDIPADSFQFYNLGRANDQPIVDPSQQWYTVSGLQSVMGRLMYSYDNRYMLSASYRTDGSSRLAPGHKWVSYPAISVGWNIHNESFMENISLINSLKIRAGYGTTSNQSIDPYSTLGRLGTTPYNFGDTYTTGFSVSELPNPNLGWEKSTTMNYGLDFSMLNNRLSGTVDYYATKTTDLLFRVGLPQTSGVSSYMANIGESENKGLEFALNGVLIDNPDGFTWEAGLNVYTNRNKLTKLASGLDRDESNWWFVGQPIDVIYDYKAVGLWNQDDPQYQYLNTFEPGGNEGMVKVEYTGDYNSDGSPVRAIGPADRQIMSMQADFQGGFNTRLAYKGIDFSIVGAFKSGGLLIATPYGANGYLNILTGRRGNIDVDYWTPDNTDAKFPKPGGIGGDQPKYLNSLSYFDASYVKIRTITLGYNFDQSKWFKNTGIDRLRLYVTAQNPFVFFSPYKKQSGMDPETNSFANENSAVTFGQNDQRKRLLTIGTNTPTTTNYVIGLNITF</sequence>